<dbReference type="Gene3D" id="1.10.1240.10">
    <property type="entry name" value="Methionine synthase domain"/>
    <property type="match status" value="1"/>
</dbReference>
<comment type="caution">
    <text evidence="30">The sequence shown here is derived from an EMBL/GenBank/DDBJ whole genome shotgun (WGS) entry which is preliminary data.</text>
</comment>
<dbReference type="GO" id="GO:0050667">
    <property type="term" value="P:homocysteine metabolic process"/>
    <property type="evidence" value="ECO:0007669"/>
    <property type="project" value="TreeGrafter"/>
</dbReference>
<keyword evidence="13 21" id="KW-0479">Metal-binding</keyword>
<feature type="domain" description="B12-binding" evidence="28">
    <location>
        <begin position="748"/>
        <end position="883"/>
    </location>
</feature>
<comment type="domain">
    <text evidence="21">Modular enzyme with four functionally distinct domains. The isolated Hcy-binding domain catalyzes methyl transfer from free methylcobalamin to homocysteine. The Hcy-binding domain in association with the pterin-binding domain catalyzes the methylation of cob(I)alamin by methyltetrahydrofolate and the methylation of homocysteine. The B12-binding domain binds the cofactor. The AdoMet activation domain binds S-adenosyl-L-methionine. Under aerobic conditions cob(I)alamin can be converted to inactive cob(II)alamin. Reductive methylation by S-adenosyl-L-methionine and flavodoxin regenerates methylcobalamin.</text>
</comment>
<dbReference type="EMBL" id="JAJVKT010000012">
    <property type="protein sequence ID" value="MCE7509259.1"/>
    <property type="molecule type" value="Genomic_DNA"/>
</dbReference>
<dbReference type="InterPro" id="IPR006158">
    <property type="entry name" value="Cobalamin-bd"/>
</dbReference>
<feature type="binding site" evidence="23">
    <location>
        <position position="806"/>
    </location>
    <ligand>
        <name>methylcob(III)alamin</name>
        <dbReference type="ChEBI" id="CHEBI:28115"/>
    </ligand>
</feature>
<evidence type="ECO:0000256" key="21">
    <source>
        <dbReference type="PIRNR" id="PIRNR000381"/>
    </source>
</evidence>
<keyword evidence="31" id="KW-1185">Reference proteome</keyword>
<evidence type="ECO:0000256" key="23">
    <source>
        <dbReference type="PIRSR" id="PIRSR000381-2"/>
    </source>
</evidence>
<reference evidence="30" key="1">
    <citation type="submission" date="2022-01" db="EMBL/GenBank/DDBJ databases">
        <authorList>
            <person name="Karlyshev A.V."/>
            <person name="Jaspars M."/>
        </authorList>
    </citation>
    <scope>NUCLEOTIDE SEQUENCE</scope>
    <source>
        <strain evidence="30">AGSA3-2</strain>
    </source>
</reference>
<feature type="binding site" description="axial binding residue" evidence="22">
    <location>
        <position position="761"/>
    </location>
    <ligand>
        <name>methylcob(III)alamin</name>
        <dbReference type="ChEBI" id="CHEBI:28115"/>
    </ligand>
    <ligandPart>
        <name>Co</name>
        <dbReference type="ChEBI" id="CHEBI:27638"/>
    </ligandPart>
</feature>
<dbReference type="InterPro" id="IPR033706">
    <property type="entry name" value="Met_synthase_B12-bd"/>
</dbReference>
<comment type="pathway">
    <text evidence="4 21">Amino-acid biosynthesis; L-methionine biosynthesis via de novo pathway; L-methionine from L-homocysteine (MetH route): step 1/1.</text>
</comment>
<evidence type="ECO:0000256" key="10">
    <source>
        <dbReference type="ARBA" id="ARBA00022628"/>
    </source>
</evidence>
<protein>
    <recommendedName>
        <fullName evidence="7 20">Methionine synthase</fullName>
        <ecNumber evidence="6 20">2.1.1.13</ecNumber>
    </recommendedName>
    <alternativeName>
        <fullName evidence="19 21">5-methyltetrahydrofolate--homocysteine methyltransferase</fullName>
    </alternativeName>
</protein>
<evidence type="ECO:0000259" key="25">
    <source>
        <dbReference type="PROSITE" id="PS50970"/>
    </source>
</evidence>
<accession>A0A9Q3W5B7</accession>
<feature type="domain" description="AdoMet activation" evidence="27">
    <location>
        <begin position="899"/>
        <end position="1232"/>
    </location>
</feature>
<keyword evidence="11 21" id="KW-0808">Transferase</keyword>
<dbReference type="SMART" id="SM01018">
    <property type="entry name" value="B12-binding_2"/>
    <property type="match status" value="1"/>
</dbReference>
<dbReference type="Gene3D" id="3.10.196.10">
    <property type="entry name" value="Vitamin B12-dependent methionine synthase, activation domain"/>
    <property type="match status" value="1"/>
</dbReference>
<feature type="binding site" evidence="22 24">
    <location>
        <position position="246"/>
    </location>
    <ligand>
        <name>Zn(2+)</name>
        <dbReference type="ChEBI" id="CHEBI:29105"/>
    </ligand>
</feature>
<evidence type="ECO:0000256" key="6">
    <source>
        <dbReference type="ARBA" id="ARBA00012032"/>
    </source>
</evidence>
<dbReference type="InterPro" id="IPR037010">
    <property type="entry name" value="VitB12-dep_Met_synth_activ_sf"/>
</dbReference>
<dbReference type="GO" id="GO:0031419">
    <property type="term" value="F:cobalamin binding"/>
    <property type="evidence" value="ECO:0007669"/>
    <property type="project" value="UniProtKB-UniRule"/>
</dbReference>
<comment type="catalytic activity">
    <reaction evidence="1 21">
        <text>(6S)-5-methyl-5,6,7,8-tetrahydrofolate + L-homocysteine = (6S)-5,6,7,8-tetrahydrofolate + L-methionine</text>
        <dbReference type="Rhea" id="RHEA:11172"/>
        <dbReference type="ChEBI" id="CHEBI:18608"/>
        <dbReference type="ChEBI" id="CHEBI:57453"/>
        <dbReference type="ChEBI" id="CHEBI:57844"/>
        <dbReference type="ChEBI" id="CHEBI:58199"/>
        <dbReference type="EC" id="2.1.1.13"/>
    </reaction>
</comment>
<proteinExistence type="inferred from homology"/>
<feature type="binding site" evidence="23">
    <location>
        <position position="810"/>
    </location>
    <ligand>
        <name>methylcob(III)alamin</name>
        <dbReference type="ChEBI" id="CHEBI:28115"/>
    </ligand>
</feature>
<dbReference type="InterPro" id="IPR004223">
    <property type="entry name" value="VitB12-dep_Met_synth_activ_dom"/>
</dbReference>
<feature type="binding site" evidence="23">
    <location>
        <begin position="758"/>
        <end position="762"/>
    </location>
    <ligand>
        <name>methylcob(III)alamin</name>
        <dbReference type="ChEBI" id="CHEBI:28115"/>
    </ligand>
</feature>
<feature type="binding site" evidence="23">
    <location>
        <position position="862"/>
    </location>
    <ligand>
        <name>methylcob(III)alamin</name>
        <dbReference type="ChEBI" id="CHEBI:28115"/>
    </ligand>
</feature>
<keyword evidence="14" id="KW-0677">Repeat</keyword>
<dbReference type="Proteomes" id="UP001107961">
    <property type="component" value="Unassembled WGS sequence"/>
</dbReference>
<dbReference type="InterPro" id="IPR036724">
    <property type="entry name" value="Cobalamin-bd_sf"/>
</dbReference>
<comment type="cofactor">
    <cofactor evidence="3 21 22">
        <name>methylcob(III)alamin</name>
        <dbReference type="ChEBI" id="CHEBI:28115"/>
    </cofactor>
</comment>
<evidence type="ECO:0000256" key="20">
    <source>
        <dbReference type="NCBIfam" id="TIGR02082"/>
    </source>
</evidence>
<dbReference type="Gene3D" id="3.20.20.330">
    <property type="entry name" value="Homocysteine-binding-like domain"/>
    <property type="match status" value="1"/>
</dbReference>
<evidence type="ECO:0000259" key="27">
    <source>
        <dbReference type="PROSITE" id="PS50974"/>
    </source>
</evidence>
<comment type="similarity">
    <text evidence="5">Belongs to the vitamin-B12 dependent methionine synthase family.</text>
</comment>
<dbReference type="GO" id="GO:0008270">
    <property type="term" value="F:zinc ion binding"/>
    <property type="evidence" value="ECO:0007669"/>
    <property type="project" value="UniProtKB-UniRule"/>
</dbReference>
<dbReference type="AlphaFoldDB" id="A0A9Q3W5B7"/>
<dbReference type="SUPFAM" id="SSF51717">
    <property type="entry name" value="Dihydropteroate synthetase-like"/>
    <property type="match status" value="1"/>
</dbReference>
<evidence type="ECO:0000256" key="22">
    <source>
        <dbReference type="PIRSR" id="PIRSR000381-1"/>
    </source>
</evidence>
<evidence type="ECO:0000256" key="11">
    <source>
        <dbReference type="ARBA" id="ARBA00022679"/>
    </source>
</evidence>
<keyword evidence="17 21" id="KW-0170">Cobalt</keyword>
<keyword evidence="12 21" id="KW-0949">S-adenosyl-L-methionine</keyword>
<dbReference type="PROSITE" id="PS50970">
    <property type="entry name" value="HCY"/>
    <property type="match status" value="1"/>
</dbReference>
<dbReference type="SUPFAM" id="SSF82282">
    <property type="entry name" value="Homocysteine S-methyltransferase"/>
    <property type="match status" value="1"/>
</dbReference>
<feature type="binding site" evidence="23">
    <location>
        <position position="692"/>
    </location>
    <ligand>
        <name>methylcob(III)alamin</name>
        <dbReference type="ChEBI" id="CHEBI:28115"/>
    </ligand>
</feature>
<feature type="domain" description="Hcy-binding" evidence="25">
    <location>
        <begin position="6"/>
        <end position="324"/>
    </location>
</feature>
<dbReference type="Gene3D" id="3.20.20.20">
    <property type="entry name" value="Dihydropteroate synthase-like"/>
    <property type="match status" value="1"/>
</dbReference>
<dbReference type="SUPFAM" id="SSF56507">
    <property type="entry name" value="Methionine synthase activation domain-like"/>
    <property type="match status" value="1"/>
</dbReference>
<evidence type="ECO:0000259" key="28">
    <source>
        <dbReference type="PROSITE" id="PS51332"/>
    </source>
</evidence>
<keyword evidence="9 21" id="KW-0028">Amino-acid biosynthesis</keyword>
<dbReference type="PROSITE" id="PS51332">
    <property type="entry name" value="B12_BINDING"/>
    <property type="match status" value="1"/>
</dbReference>
<evidence type="ECO:0000256" key="1">
    <source>
        <dbReference type="ARBA" id="ARBA00001700"/>
    </source>
</evidence>
<dbReference type="PANTHER" id="PTHR45833">
    <property type="entry name" value="METHIONINE SYNTHASE"/>
    <property type="match status" value="1"/>
</dbReference>
<gene>
    <name evidence="30" type="primary">metH</name>
    <name evidence="30" type="ORF">LZG35_11475</name>
</gene>
<evidence type="ECO:0000259" key="29">
    <source>
        <dbReference type="PROSITE" id="PS51337"/>
    </source>
</evidence>
<dbReference type="CDD" id="cd00740">
    <property type="entry name" value="MeTr"/>
    <property type="match status" value="1"/>
</dbReference>
<keyword evidence="10 21" id="KW-0846">Cobalamin</keyword>
<evidence type="ECO:0000256" key="17">
    <source>
        <dbReference type="ARBA" id="ARBA00023285"/>
    </source>
</evidence>
<comment type="function">
    <text evidence="18 21">Catalyzes the transfer of a methyl group from methyl-cobalamin to homocysteine, yielding enzyme-bound cob(I)alamin and methionine. Subsequently, remethylates the cofactor using methyltetrahydrofolate.</text>
</comment>
<dbReference type="InterPro" id="IPR000489">
    <property type="entry name" value="Pterin-binding_dom"/>
</dbReference>
<dbReference type="RefSeq" id="WP_055100047.1">
    <property type="nucleotide sequence ID" value="NZ_CZHF01000045.1"/>
</dbReference>
<dbReference type="SUPFAM" id="SSF52242">
    <property type="entry name" value="Cobalamin (vitamin B12)-binding domain"/>
    <property type="match status" value="1"/>
</dbReference>
<dbReference type="InterPro" id="IPR011005">
    <property type="entry name" value="Dihydropteroate_synth-like_sf"/>
</dbReference>
<dbReference type="Pfam" id="PF02310">
    <property type="entry name" value="B12-binding"/>
    <property type="match status" value="1"/>
</dbReference>
<dbReference type="SUPFAM" id="SSF47644">
    <property type="entry name" value="Methionine synthase domain"/>
    <property type="match status" value="1"/>
</dbReference>
<evidence type="ECO:0000256" key="5">
    <source>
        <dbReference type="ARBA" id="ARBA00010398"/>
    </source>
</evidence>
<evidence type="ECO:0000256" key="18">
    <source>
        <dbReference type="ARBA" id="ARBA00025552"/>
    </source>
</evidence>
<feature type="domain" description="B12-binding N-terminal" evidence="29">
    <location>
        <begin position="648"/>
        <end position="742"/>
    </location>
</feature>
<dbReference type="FunFam" id="3.20.20.20:FF:000002">
    <property type="entry name" value="Methionine synthase"/>
    <property type="match status" value="1"/>
</dbReference>
<dbReference type="PROSITE" id="PS50972">
    <property type="entry name" value="PTERIN_BINDING"/>
    <property type="match status" value="1"/>
</dbReference>
<dbReference type="GO" id="GO:0046653">
    <property type="term" value="P:tetrahydrofolate metabolic process"/>
    <property type="evidence" value="ECO:0007669"/>
    <property type="project" value="TreeGrafter"/>
</dbReference>
<dbReference type="InterPro" id="IPR050554">
    <property type="entry name" value="Met_Synthase/Corrinoid"/>
</dbReference>
<evidence type="ECO:0000313" key="31">
    <source>
        <dbReference type="Proteomes" id="UP001107961"/>
    </source>
</evidence>
<evidence type="ECO:0000256" key="16">
    <source>
        <dbReference type="ARBA" id="ARBA00023167"/>
    </source>
</evidence>
<dbReference type="NCBIfam" id="TIGR02082">
    <property type="entry name" value="metH"/>
    <property type="match status" value="1"/>
</dbReference>
<feature type="binding site" evidence="22 24">
    <location>
        <position position="310"/>
    </location>
    <ligand>
        <name>Zn(2+)</name>
        <dbReference type="ChEBI" id="CHEBI:29105"/>
    </ligand>
</feature>
<dbReference type="Pfam" id="PF02574">
    <property type="entry name" value="S-methyl_trans"/>
    <property type="match status" value="1"/>
</dbReference>
<dbReference type="PROSITE" id="PS51337">
    <property type="entry name" value="B12_BINDING_NTER"/>
    <property type="match status" value="1"/>
</dbReference>
<feature type="binding site" evidence="23">
    <location>
        <begin position="1194"/>
        <end position="1195"/>
    </location>
    <ligand>
        <name>S-adenosyl-L-methionine</name>
        <dbReference type="ChEBI" id="CHEBI:59789"/>
    </ligand>
</feature>
<feature type="binding site" evidence="23">
    <location>
        <position position="1139"/>
    </location>
    <ligand>
        <name>S-adenosyl-L-methionine</name>
        <dbReference type="ChEBI" id="CHEBI:59789"/>
    </ligand>
</feature>
<name>A0A9Q3W5B7_9GAMM</name>
<dbReference type="Pfam" id="PF00809">
    <property type="entry name" value="Pterin_bind"/>
    <property type="match status" value="1"/>
</dbReference>
<dbReference type="Gene3D" id="1.10.288.10">
    <property type="entry name" value="Cobalamin-dependent Methionine Synthase, domain 2"/>
    <property type="match status" value="1"/>
</dbReference>
<evidence type="ECO:0000256" key="24">
    <source>
        <dbReference type="PROSITE-ProRule" id="PRU00333"/>
    </source>
</evidence>
<dbReference type="GO" id="GO:0005829">
    <property type="term" value="C:cytosol"/>
    <property type="evidence" value="ECO:0007669"/>
    <property type="project" value="TreeGrafter"/>
</dbReference>
<evidence type="ECO:0000256" key="19">
    <source>
        <dbReference type="ARBA" id="ARBA00031040"/>
    </source>
</evidence>
<dbReference type="InterPro" id="IPR003726">
    <property type="entry name" value="HCY_dom"/>
</dbReference>
<evidence type="ECO:0000256" key="15">
    <source>
        <dbReference type="ARBA" id="ARBA00022833"/>
    </source>
</evidence>
<evidence type="ECO:0000256" key="8">
    <source>
        <dbReference type="ARBA" id="ARBA00022603"/>
    </source>
</evidence>
<dbReference type="PIRSF" id="PIRSF000381">
    <property type="entry name" value="MetH"/>
    <property type="match status" value="1"/>
</dbReference>
<organism evidence="30 31">
    <name type="scientific">Alloalcanivorax xenomutans</name>
    <dbReference type="NCBI Taxonomy" id="1094342"/>
    <lineage>
        <taxon>Bacteria</taxon>
        <taxon>Pseudomonadati</taxon>
        <taxon>Pseudomonadota</taxon>
        <taxon>Gammaproteobacteria</taxon>
        <taxon>Oceanospirillales</taxon>
        <taxon>Alcanivoracaceae</taxon>
        <taxon>Alloalcanivorax</taxon>
    </lineage>
</organism>
<dbReference type="GO" id="GO:0008705">
    <property type="term" value="F:methionine synthase activity"/>
    <property type="evidence" value="ECO:0007669"/>
    <property type="project" value="UniProtKB-UniRule"/>
</dbReference>
<evidence type="ECO:0000256" key="13">
    <source>
        <dbReference type="ARBA" id="ARBA00022723"/>
    </source>
</evidence>
<evidence type="ECO:0000313" key="30">
    <source>
        <dbReference type="EMBL" id="MCE7509259.1"/>
    </source>
</evidence>
<feature type="binding site" evidence="22 24">
    <location>
        <position position="309"/>
    </location>
    <ligand>
        <name>Zn(2+)</name>
        <dbReference type="ChEBI" id="CHEBI:29105"/>
    </ligand>
</feature>
<feature type="domain" description="Pterin-binding" evidence="26">
    <location>
        <begin position="355"/>
        <end position="616"/>
    </location>
</feature>
<dbReference type="Gene3D" id="3.40.50.280">
    <property type="entry name" value="Cobalamin-binding domain"/>
    <property type="match status" value="1"/>
</dbReference>
<dbReference type="FunFam" id="3.20.20.330:FF:000001">
    <property type="entry name" value="Methionine synthase"/>
    <property type="match status" value="1"/>
</dbReference>
<comment type="cofactor">
    <cofactor evidence="2 21 24">
        <name>Zn(2+)</name>
        <dbReference type="ChEBI" id="CHEBI:29105"/>
    </cofactor>
</comment>
<dbReference type="CDD" id="cd02069">
    <property type="entry name" value="methionine_synthase_B12_BD"/>
    <property type="match status" value="1"/>
</dbReference>
<sequence>MSNQRRAQLASLLQDRIVILDGGMGTMIQRLKLSEEDYRGAQYADWHCDLKGNNDLLSITQPEKIEALHRAYLEAGADIIETNSFNSTAIAMADYDMQALAHELNKASAEVARRAADAVATPERPRFVAGVLGPTNRTASISPDVNDPSYRNVNFDTLVEAYLEAVDGLVQGGSDLILIETIFDTLNAKAAVFAVDQYCYERGLDLPVMISGTITDASGRTLTGQTTEAFYNSLRHARPISIGLNCALGPMELRPYIEELSRISEFHVSAHPNAGLPNEMGEYDLDPDTMAKEIRGWAQKGFLNIIGGCCGTTPEHIAAMAAAVRDCAPRALPAIPVQCRLSGLEPCSIAPDSLFVNVGERTNVTGSKRFLRLIKEGDYDTALDVARDQVENGAQIIDINMDEGMLDSLECMVRFLNLVASEPEISKVPIMIDSSKWEVIEAGLKCIQGKGVVNSISLKEGEEAFLNQARLIRRYGAATVVMAFDEDGQAETREQKVAICSRAYKLLTEEVGFPPEDIIFDPNIFAIATGIEEHNNYAVDFIEAVAEIKRTLPHALISGGVSNVSFSFRGNNPVREAIHAVFLYHAIQNGMDMGIVNPSQLAIYADIPAELRDAVEDVVLNRREDGTERLLDLAEKYRDSGDKETKKEDQEWRSWPVEKRLEHALVKGITDHVESDTEEARLRAERPLHVIEGPLMDGMNVVGDLFGAGKMFLPQVVKSARVMKKAVAYLLPFMEKEKEEMGTQDESNGRILMATVKGDVHDIGKNIVGVVLQCNGYEVIDLGVMVPCDKILETARAEKVDIIGLSGLITPSLDEMVHVASEMERLEMDLPLMIGGATTSRIHTAVKIDPNYRHAVVHVADASRAVGVVSRLLSDTQKDGYVEETKATYQELRERRKQQQVDRSLVSIDKARQHRFQPDWSNYTPPEPKIKGLKVFDDYPLEELVERIDWTPFFRSWELAGRFPRILEDEVVGEEATRLYQDARAMLDRLLKEKWLTARGVIGFWPAQSDMDDIQLFRQPGDAEPFMTLHHLRQQLDREKNDKPDYCLSDFIAPKDSGKQDWLGGFAVTTGIGIDEHVARFEADHDDYSAIMLKALADRLAEAFAERLHERVRKEFWGYAADETLDNDALISEQYRGIRPAPGYPACPDHTEKALLWELLEPEKNAGMTLTDHYAMFPAAAVSGWYFSHPEAKYFGTGKLGKDQMDDYAARKGMSRKEIEKMVPHLLGYIDED</sequence>
<dbReference type="GO" id="GO:0032259">
    <property type="term" value="P:methylation"/>
    <property type="evidence" value="ECO:0007669"/>
    <property type="project" value="UniProtKB-KW"/>
</dbReference>
<dbReference type="InterPro" id="IPR003759">
    <property type="entry name" value="Cbl-bd_cap"/>
</dbReference>
<evidence type="ECO:0000256" key="12">
    <source>
        <dbReference type="ARBA" id="ARBA00022691"/>
    </source>
</evidence>
<evidence type="ECO:0000256" key="9">
    <source>
        <dbReference type="ARBA" id="ARBA00022605"/>
    </source>
</evidence>
<keyword evidence="8 21" id="KW-0489">Methyltransferase</keyword>
<dbReference type="InterPro" id="IPR036594">
    <property type="entry name" value="Meth_synthase_dom"/>
</dbReference>
<evidence type="ECO:0000259" key="26">
    <source>
        <dbReference type="PROSITE" id="PS50972"/>
    </source>
</evidence>
<evidence type="ECO:0000256" key="7">
    <source>
        <dbReference type="ARBA" id="ARBA00013998"/>
    </source>
</evidence>
<dbReference type="EC" id="2.1.1.13" evidence="6 20"/>
<dbReference type="NCBIfam" id="NF007024">
    <property type="entry name" value="PRK09490.1"/>
    <property type="match status" value="1"/>
</dbReference>
<evidence type="ECO:0000256" key="2">
    <source>
        <dbReference type="ARBA" id="ARBA00001947"/>
    </source>
</evidence>
<dbReference type="FunFam" id="1.10.1240.10:FF:000001">
    <property type="entry name" value="Methionine synthase"/>
    <property type="match status" value="1"/>
</dbReference>
<dbReference type="InterPro" id="IPR036589">
    <property type="entry name" value="HCY_dom_sf"/>
</dbReference>
<dbReference type="PANTHER" id="PTHR45833:SF1">
    <property type="entry name" value="METHIONINE SYNTHASE"/>
    <property type="match status" value="1"/>
</dbReference>
<feature type="binding site" evidence="23">
    <location>
        <position position="949"/>
    </location>
    <ligand>
        <name>S-adenosyl-L-methionine</name>
        <dbReference type="ChEBI" id="CHEBI:59789"/>
    </ligand>
</feature>
<keyword evidence="16 21" id="KW-0486">Methionine biosynthesis</keyword>
<dbReference type="FunFam" id="3.40.50.280:FF:000001">
    <property type="entry name" value="Methionine synthase"/>
    <property type="match status" value="1"/>
</dbReference>
<evidence type="ECO:0000256" key="3">
    <source>
        <dbReference type="ARBA" id="ARBA00001956"/>
    </source>
</evidence>
<dbReference type="PROSITE" id="PS50974">
    <property type="entry name" value="ADOMET_ACTIVATION"/>
    <property type="match status" value="1"/>
</dbReference>
<dbReference type="Pfam" id="PF02965">
    <property type="entry name" value="Met_synt_B12"/>
    <property type="match status" value="1"/>
</dbReference>
<dbReference type="InterPro" id="IPR011822">
    <property type="entry name" value="MetH"/>
</dbReference>
<keyword evidence="15 21" id="KW-0862">Zinc</keyword>
<evidence type="ECO:0000256" key="4">
    <source>
        <dbReference type="ARBA" id="ARBA00005178"/>
    </source>
</evidence>
<dbReference type="Pfam" id="PF02607">
    <property type="entry name" value="B12-binding_2"/>
    <property type="match status" value="1"/>
</dbReference>
<evidence type="ECO:0000256" key="14">
    <source>
        <dbReference type="ARBA" id="ARBA00022737"/>
    </source>
</evidence>